<protein>
    <submittedName>
        <fullName evidence="3">Unannotated protein</fullName>
    </submittedName>
</protein>
<dbReference type="Pfam" id="PF08669">
    <property type="entry name" value="GCV_T_C"/>
    <property type="match status" value="1"/>
</dbReference>
<dbReference type="PANTHER" id="PTHR43757:SF2">
    <property type="entry name" value="AMINOMETHYLTRANSFERASE, MITOCHONDRIAL"/>
    <property type="match status" value="1"/>
</dbReference>
<accession>A0A6J6QE90</accession>
<dbReference type="AlphaFoldDB" id="A0A6J6QE90"/>
<dbReference type="EMBL" id="CAEZXS010000181">
    <property type="protein sequence ID" value="CAB4708782.1"/>
    <property type="molecule type" value="Genomic_DNA"/>
</dbReference>
<dbReference type="InterPro" id="IPR028896">
    <property type="entry name" value="GcvT/YgfZ/DmdA"/>
</dbReference>
<feature type="domain" description="Aminomethyltransferase C-terminal" evidence="2">
    <location>
        <begin position="149"/>
        <end position="227"/>
    </location>
</feature>
<dbReference type="InterPro" id="IPR006222">
    <property type="entry name" value="GCVT_N"/>
</dbReference>
<name>A0A6J6QE90_9ZZZZ</name>
<evidence type="ECO:0000259" key="2">
    <source>
        <dbReference type="Pfam" id="PF08669"/>
    </source>
</evidence>
<dbReference type="Pfam" id="PF01571">
    <property type="entry name" value="GCV_T"/>
    <property type="match status" value="1"/>
</dbReference>
<organism evidence="3">
    <name type="scientific">freshwater metagenome</name>
    <dbReference type="NCBI Taxonomy" id="449393"/>
    <lineage>
        <taxon>unclassified sequences</taxon>
        <taxon>metagenomes</taxon>
        <taxon>ecological metagenomes</taxon>
    </lineage>
</organism>
<proteinExistence type="predicted"/>
<dbReference type="SUPFAM" id="SSF103025">
    <property type="entry name" value="Folate-binding domain"/>
    <property type="match status" value="1"/>
</dbReference>
<dbReference type="GO" id="GO:0005739">
    <property type="term" value="C:mitochondrion"/>
    <property type="evidence" value="ECO:0007669"/>
    <property type="project" value="TreeGrafter"/>
</dbReference>
<dbReference type="Gene3D" id="3.30.1360.120">
    <property type="entry name" value="Probable tRNA modification gtpase trme, domain 1"/>
    <property type="match status" value="1"/>
</dbReference>
<reference evidence="3" key="1">
    <citation type="submission" date="2020-05" db="EMBL/GenBank/DDBJ databases">
        <authorList>
            <person name="Chiriac C."/>
            <person name="Salcher M."/>
            <person name="Ghai R."/>
            <person name="Kavagutti S V."/>
        </authorList>
    </citation>
    <scope>NUCLEOTIDE SEQUENCE</scope>
</reference>
<dbReference type="Gene3D" id="2.40.30.110">
    <property type="entry name" value="Aminomethyltransferase beta-barrel domains"/>
    <property type="match status" value="1"/>
</dbReference>
<dbReference type="InterPro" id="IPR027266">
    <property type="entry name" value="TrmE/GcvT-like"/>
</dbReference>
<feature type="domain" description="GCVT N-terminal" evidence="1">
    <location>
        <begin position="2"/>
        <end position="129"/>
    </location>
</feature>
<sequence length="235" mass="24997">MTIRDVTSSLACFGLWGPNARSIVESVSADDLSFRFMQARQITIGEVPCWALRVTYVGESGWELYPAAEFGLRLWDTLVQAGAPFGLVPGGYRAIDSLRLEKGYRAWGSDITNDTDPYSSGLGFAVRLDHEFIGRDALPDPSTGGEQSLCCLVLADSQSVAMGNEPVSLPTGEIVGRITSGGQGYSLGVSIAYSWLPRALADPGTAVSVEVFGVAVAAEVRADPLYDPTGARVRA</sequence>
<dbReference type="Gene3D" id="3.30.70.1400">
    <property type="entry name" value="Aminomethyltransferase beta-barrel domains"/>
    <property type="match status" value="1"/>
</dbReference>
<dbReference type="PANTHER" id="PTHR43757">
    <property type="entry name" value="AMINOMETHYLTRANSFERASE"/>
    <property type="match status" value="1"/>
</dbReference>
<evidence type="ECO:0000313" key="3">
    <source>
        <dbReference type="EMBL" id="CAB4708782.1"/>
    </source>
</evidence>
<dbReference type="InterPro" id="IPR013977">
    <property type="entry name" value="GcvT_C"/>
</dbReference>
<dbReference type="InterPro" id="IPR029043">
    <property type="entry name" value="GcvT/YgfZ_C"/>
</dbReference>
<dbReference type="SUPFAM" id="SSF101790">
    <property type="entry name" value="Aminomethyltransferase beta-barrel domain"/>
    <property type="match status" value="1"/>
</dbReference>
<evidence type="ECO:0000259" key="1">
    <source>
        <dbReference type="Pfam" id="PF01571"/>
    </source>
</evidence>
<gene>
    <name evidence="3" type="ORF">UFOPK2582_01318</name>
</gene>